<proteinExistence type="inferred from homology"/>
<evidence type="ECO:0000313" key="5">
    <source>
        <dbReference type="Proteomes" id="UP000537126"/>
    </source>
</evidence>
<dbReference type="GO" id="GO:0006099">
    <property type="term" value="P:tricarboxylic acid cycle"/>
    <property type="evidence" value="ECO:0007669"/>
    <property type="project" value="TreeGrafter"/>
</dbReference>
<sequence>MKTITLIPGDGIGPEIIEAVKFVFNEMGAPVKWEEYPAGETALKETSELIPSALLASIQRNKVALKGPITTPVGKGFRSINVTLRQMFDLYANVRPCKSTPGLNSKFDNVDLVIFRENTEGLYAGLNYYDERLEIADSVSRITKKGCMRIVRAAFEYAKQRGRKLVTVVHKANILKQSGALMLQAAETISKEYPGIEWNDKIIDNMAMQLVLRPEQFDVIVTSNLFGDILSDLCAGLVGGLGVVAGANIGDDIAIFEAVHGTAPDIAGKGIANPTAILRSSVMMLEHIGEESLAKTLSAAIDRTLAKKELCTADLGGKASTMEFARNVIKQMELIEK</sequence>
<dbReference type="PANTHER" id="PTHR11835:SF34">
    <property type="entry name" value="ISOCITRATE DEHYDROGENASE [NAD] SUBUNIT ALPHA, MITOCHONDRIAL"/>
    <property type="match status" value="1"/>
</dbReference>
<dbReference type="SMART" id="SM01329">
    <property type="entry name" value="Iso_dh"/>
    <property type="match status" value="1"/>
</dbReference>
<dbReference type="EC" id="1.1.1.41" evidence="4"/>
<gene>
    <name evidence="4" type="ORF">FHS56_001137</name>
</gene>
<dbReference type="Pfam" id="PF00180">
    <property type="entry name" value="Iso_dh"/>
    <property type="match status" value="1"/>
</dbReference>
<evidence type="ECO:0000259" key="3">
    <source>
        <dbReference type="SMART" id="SM01329"/>
    </source>
</evidence>
<dbReference type="Proteomes" id="UP000537126">
    <property type="component" value="Unassembled WGS sequence"/>
</dbReference>
<dbReference type="PANTHER" id="PTHR11835">
    <property type="entry name" value="DECARBOXYLATING DEHYDROGENASES-ISOCITRATE, ISOPROPYLMALATE, TARTRATE"/>
    <property type="match status" value="1"/>
</dbReference>
<accession>A0A846MPY5</accession>
<comment type="caution">
    <text evidence="4">The sequence shown here is derived from an EMBL/GenBank/DDBJ whole genome shotgun (WGS) entry which is preliminary data.</text>
</comment>
<dbReference type="GO" id="GO:0000287">
    <property type="term" value="F:magnesium ion binding"/>
    <property type="evidence" value="ECO:0007669"/>
    <property type="project" value="InterPro"/>
</dbReference>
<organism evidence="4 5">
    <name type="scientific">Thermonema lapsum</name>
    <dbReference type="NCBI Taxonomy" id="28195"/>
    <lineage>
        <taxon>Bacteria</taxon>
        <taxon>Pseudomonadati</taxon>
        <taxon>Bacteroidota</taxon>
        <taxon>Cytophagia</taxon>
        <taxon>Cytophagales</taxon>
        <taxon>Thermonemataceae</taxon>
        <taxon>Thermonema</taxon>
    </lineage>
</organism>
<keyword evidence="5" id="KW-1185">Reference proteome</keyword>
<dbReference type="GO" id="GO:0004449">
    <property type="term" value="F:isocitrate dehydrogenase (NAD+) activity"/>
    <property type="evidence" value="ECO:0007669"/>
    <property type="project" value="UniProtKB-EC"/>
</dbReference>
<reference evidence="4 5" key="1">
    <citation type="submission" date="2020-03" db="EMBL/GenBank/DDBJ databases">
        <title>Genomic Encyclopedia of Type Strains, Phase IV (KMG-IV): sequencing the most valuable type-strain genomes for metagenomic binning, comparative biology and taxonomic classification.</title>
        <authorList>
            <person name="Goeker M."/>
        </authorList>
    </citation>
    <scope>NUCLEOTIDE SEQUENCE [LARGE SCALE GENOMIC DNA]</scope>
    <source>
        <strain evidence="4 5">DSM 5718</strain>
    </source>
</reference>
<dbReference type="InterPro" id="IPR019818">
    <property type="entry name" value="IsoCit/isopropylmalate_DH_CS"/>
</dbReference>
<name>A0A846MPY5_9BACT</name>
<evidence type="ECO:0000256" key="1">
    <source>
        <dbReference type="ARBA" id="ARBA00007769"/>
    </source>
</evidence>
<evidence type="ECO:0000313" key="4">
    <source>
        <dbReference type="EMBL" id="NIK73624.1"/>
    </source>
</evidence>
<dbReference type="RefSeq" id="WP_166918904.1">
    <property type="nucleotide sequence ID" value="NZ_JAASRN010000002.1"/>
</dbReference>
<evidence type="ECO:0000256" key="2">
    <source>
        <dbReference type="ARBA" id="ARBA00023002"/>
    </source>
</evidence>
<dbReference type="GO" id="GO:0006102">
    <property type="term" value="P:isocitrate metabolic process"/>
    <property type="evidence" value="ECO:0007669"/>
    <property type="project" value="TreeGrafter"/>
</dbReference>
<keyword evidence="2 4" id="KW-0560">Oxidoreductase</keyword>
<dbReference type="SUPFAM" id="SSF53659">
    <property type="entry name" value="Isocitrate/Isopropylmalate dehydrogenase-like"/>
    <property type="match status" value="1"/>
</dbReference>
<dbReference type="AlphaFoldDB" id="A0A846MPY5"/>
<comment type="similarity">
    <text evidence="1">Belongs to the isocitrate and isopropylmalate dehydrogenases family.</text>
</comment>
<dbReference type="GO" id="GO:0051287">
    <property type="term" value="F:NAD binding"/>
    <property type="evidence" value="ECO:0007669"/>
    <property type="project" value="InterPro"/>
</dbReference>
<dbReference type="PROSITE" id="PS00470">
    <property type="entry name" value="IDH_IMDH"/>
    <property type="match status" value="1"/>
</dbReference>
<protein>
    <submittedName>
        <fullName evidence="4">Isocitrate dehydrogenase (NAD+)</fullName>
        <ecNumber evidence="4">1.1.1.41</ecNumber>
    </submittedName>
</protein>
<feature type="domain" description="Isopropylmalate dehydrogenase-like" evidence="3">
    <location>
        <begin position="3"/>
        <end position="328"/>
    </location>
</feature>
<dbReference type="Gene3D" id="3.40.718.10">
    <property type="entry name" value="Isopropylmalate Dehydrogenase"/>
    <property type="match status" value="1"/>
</dbReference>
<dbReference type="InterPro" id="IPR024084">
    <property type="entry name" value="IsoPropMal-DH-like_dom"/>
</dbReference>
<dbReference type="EMBL" id="JAASRN010000002">
    <property type="protein sequence ID" value="NIK73624.1"/>
    <property type="molecule type" value="Genomic_DNA"/>
</dbReference>